<reference evidence="3" key="1">
    <citation type="submission" date="2010-08" db="EMBL/GenBank/DDBJ databases">
        <authorList>
            <consortium name="Caenorhabditis japonica Sequencing Consortium"/>
            <person name="Wilson R.K."/>
        </authorList>
    </citation>
    <scope>NUCLEOTIDE SEQUENCE [LARGE SCALE GENOMIC DNA]</scope>
    <source>
        <strain evidence="3">DF5081</strain>
    </source>
</reference>
<name>A0A8R1DVI3_CAEJA</name>
<proteinExistence type="predicted"/>
<feature type="region of interest" description="Disordered" evidence="1">
    <location>
        <begin position="1"/>
        <end position="31"/>
    </location>
</feature>
<dbReference type="EnsemblMetazoa" id="CJA12990.1">
    <property type="protein sequence ID" value="CJA12990.1"/>
    <property type="gene ID" value="WBGene00132194"/>
</dbReference>
<evidence type="ECO:0000256" key="1">
    <source>
        <dbReference type="SAM" id="MobiDB-lite"/>
    </source>
</evidence>
<evidence type="ECO:0000313" key="3">
    <source>
        <dbReference type="Proteomes" id="UP000005237"/>
    </source>
</evidence>
<evidence type="ECO:0000313" key="2">
    <source>
        <dbReference type="EnsemblMetazoa" id="CJA12990.1"/>
    </source>
</evidence>
<sequence length="178" mass="20237">MLNTNEPSRKKNKNGPLGIEKMKNSRVRSGQEVPTVLEKGMKIDSALSSVPQNLADCTYDFVVRFDTALHECDFMRKWPGYEETAMRRDLRALYELAASSQTCALEDVHVRAYHVMMVLEAKRAHDERLAGLFCEDWFDVDSPLDVFRVLAGPTEQELQPKVSVVAWRKMDLGEAIMG</sequence>
<accession>A0A8R1DVI3</accession>
<dbReference type="Proteomes" id="UP000005237">
    <property type="component" value="Unassembled WGS sequence"/>
</dbReference>
<protein>
    <submittedName>
        <fullName evidence="2">Uncharacterized protein</fullName>
    </submittedName>
</protein>
<keyword evidence="3" id="KW-1185">Reference proteome</keyword>
<organism evidence="2 3">
    <name type="scientific">Caenorhabditis japonica</name>
    <dbReference type="NCBI Taxonomy" id="281687"/>
    <lineage>
        <taxon>Eukaryota</taxon>
        <taxon>Metazoa</taxon>
        <taxon>Ecdysozoa</taxon>
        <taxon>Nematoda</taxon>
        <taxon>Chromadorea</taxon>
        <taxon>Rhabditida</taxon>
        <taxon>Rhabditina</taxon>
        <taxon>Rhabditomorpha</taxon>
        <taxon>Rhabditoidea</taxon>
        <taxon>Rhabditidae</taxon>
        <taxon>Peloderinae</taxon>
        <taxon>Caenorhabditis</taxon>
    </lineage>
</organism>
<dbReference type="AlphaFoldDB" id="A0A8R1DVI3"/>
<reference evidence="2" key="2">
    <citation type="submission" date="2022-06" db="UniProtKB">
        <authorList>
            <consortium name="EnsemblMetazoa"/>
        </authorList>
    </citation>
    <scope>IDENTIFICATION</scope>
    <source>
        <strain evidence="2">DF5081</strain>
    </source>
</reference>